<accession>A0A8J8T152</accession>
<keyword evidence="3" id="KW-1185">Reference proteome</keyword>
<evidence type="ECO:0000256" key="1">
    <source>
        <dbReference type="SAM" id="Phobius"/>
    </source>
</evidence>
<evidence type="ECO:0000313" key="2">
    <source>
        <dbReference type="EMBL" id="TNV78334.1"/>
    </source>
</evidence>
<dbReference type="EMBL" id="RRYP01010512">
    <property type="protein sequence ID" value="TNV78334.1"/>
    <property type="molecule type" value="Genomic_DNA"/>
</dbReference>
<keyword evidence="1" id="KW-0812">Transmembrane</keyword>
<feature type="transmembrane region" description="Helical" evidence="1">
    <location>
        <begin position="6"/>
        <end position="26"/>
    </location>
</feature>
<organism evidence="2 3">
    <name type="scientific">Halteria grandinella</name>
    <dbReference type="NCBI Taxonomy" id="5974"/>
    <lineage>
        <taxon>Eukaryota</taxon>
        <taxon>Sar</taxon>
        <taxon>Alveolata</taxon>
        <taxon>Ciliophora</taxon>
        <taxon>Intramacronucleata</taxon>
        <taxon>Spirotrichea</taxon>
        <taxon>Stichotrichia</taxon>
        <taxon>Sporadotrichida</taxon>
        <taxon>Halteriidae</taxon>
        <taxon>Halteria</taxon>
    </lineage>
</organism>
<evidence type="ECO:0000313" key="3">
    <source>
        <dbReference type="Proteomes" id="UP000785679"/>
    </source>
</evidence>
<sequence>MLDTSTLLMFFFFIGEYVGFVAYRTIYEIEGLAGDDTNGTTEMRKILLLTVFSITFDLTVCGLNAYYQIQSFSPFTEILFILCQSLIINPSLALGYFYISRKLKEQHEWILANNSANRDNYKLIKANGEIYRYFWFIIFYPNMHCSYQR</sequence>
<keyword evidence="1" id="KW-1133">Transmembrane helix</keyword>
<gene>
    <name evidence="2" type="ORF">FGO68_gene7684</name>
</gene>
<keyword evidence="1" id="KW-0472">Membrane</keyword>
<dbReference type="AlphaFoldDB" id="A0A8J8T152"/>
<name>A0A8J8T152_HALGN</name>
<feature type="transmembrane region" description="Helical" evidence="1">
    <location>
        <begin position="46"/>
        <end position="66"/>
    </location>
</feature>
<reference evidence="2" key="1">
    <citation type="submission" date="2019-06" db="EMBL/GenBank/DDBJ databases">
        <authorList>
            <person name="Zheng W."/>
        </authorList>
    </citation>
    <scope>NUCLEOTIDE SEQUENCE</scope>
    <source>
        <strain evidence="2">QDHG01</strain>
    </source>
</reference>
<proteinExistence type="predicted"/>
<dbReference type="Proteomes" id="UP000785679">
    <property type="component" value="Unassembled WGS sequence"/>
</dbReference>
<comment type="caution">
    <text evidence="2">The sequence shown here is derived from an EMBL/GenBank/DDBJ whole genome shotgun (WGS) entry which is preliminary data.</text>
</comment>
<feature type="transmembrane region" description="Helical" evidence="1">
    <location>
        <begin position="78"/>
        <end position="99"/>
    </location>
</feature>
<protein>
    <submittedName>
        <fullName evidence="2">Uncharacterized protein</fullName>
    </submittedName>
</protein>